<keyword evidence="2" id="KW-0812">Transmembrane</keyword>
<feature type="transmembrane region" description="Helical" evidence="2">
    <location>
        <begin position="503"/>
        <end position="525"/>
    </location>
</feature>
<evidence type="ECO:0000313" key="3">
    <source>
        <dbReference type="EMBL" id="CAH0021627.1"/>
    </source>
</evidence>
<feature type="transmembrane region" description="Helical" evidence="2">
    <location>
        <begin position="1088"/>
        <end position="1113"/>
    </location>
</feature>
<keyword evidence="2" id="KW-1133">Transmembrane helix</keyword>
<name>A0A9N9VDU6_9HYPO</name>
<feature type="transmembrane region" description="Helical" evidence="2">
    <location>
        <begin position="688"/>
        <end position="712"/>
    </location>
</feature>
<gene>
    <name evidence="3" type="ORF">CRHIZ90672A_00010306</name>
</gene>
<accession>A0A9N9VDU6</accession>
<proteinExistence type="predicted"/>
<feature type="transmembrane region" description="Helical" evidence="2">
    <location>
        <begin position="99"/>
        <end position="118"/>
    </location>
</feature>
<evidence type="ECO:0000256" key="1">
    <source>
        <dbReference type="SAM" id="MobiDB-lite"/>
    </source>
</evidence>
<dbReference type="PANTHER" id="PTHR37544">
    <property type="entry name" value="SPRAY-RELATED"/>
    <property type="match status" value="1"/>
</dbReference>
<dbReference type="Proteomes" id="UP000696573">
    <property type="component" value="Unassembled WGS sequence"/>
</dbReference>
<dbReference type="Pfam" id="PF11915">
    <property type="entry name" value="DUF3433"/>
    <property type="match status" value="1"/>
</dbReference>
<comment type="caution">
    <text evidence="3">The sequence shown here is derived from an EMBL/GenBank/DDBJ whole genome shotgun (WGS) entry which is preliminary data.</text>
</comment>
<sequence length="1213" mass="135728">MPSTAQSSSKGKKGHALESVRSSLLSPSNFNPQTGEDVSSAAQDESRNEMLWCPFWLQGAIIGAFCVLFSTCTVAISCIASHSKGNDGLNDAQKGLKHLWRFGPTVFTTLISIFWWRVELQALRYWPWICLRRAKDAGQLGTNELDYTSLITPNVLITSFKRRDTFVFLVVFISVLLKVQIVLCANIFQLITIEVTEPIQVRALSSFEAMNDLSDSSNAMAYFHAKAVQNFDMELPFGVSAECAYQTFELPGPGPSSRGTVESPIEVQVDGLFVGVRCELLQSYTHQRIDNHLRSYYVSADLEFSNCERLISFDLVQMYEGRRLPISFEEIFSNDTEPYLCSSLFYGGEPQFIYYAGLLTDSQQNPSILEINKLAAVVCSSKAYISKVHVVDNGIRPNVTKLSGAEEFSVFSDSWRMVLELVQAAGRGILKNIIEEESILSGKKLDNGNETLYQSDIVQQRLSSFIGTLSPFIANYILRQDTEKDIPGSRIIKVERLQANEGICIAMAVVFGIIALISLWFVFYSKRIANVWYRDPATILGSMLYFLGNRHRNPFIYSSLSKTRHEMKAEWIKAETYSPLVVRKSSRIFFVMYTVALMAGLSTTLRISWSSQVLATVTGDKNPLLWSSLPVLAFLIVAMYTTSSDATLRNLAIMSKLNVDVCSADQLDISLLDMIGLKALYHSIRLKIYSVTLSHLLATICLFLIALSSVLFTPTVIPQNTTIEFPQTSWFGTRVSEKTQETKSDTRLNLDSLILTRAFSNFTYPESTYDGLVFPSLDISTPEINRKSGILVTARIPAATLMPTCGRIPRDDFSLVSDTINTGTDYIYGIRAIEIFNCSDGTETKLTNWIDSSSKTSRDKRSYIAGILASSDNPAVKAQKCKNDQKPDPLIGYQPFRVQTYFWGNFSIGSTNEDGGFEYISLWKCNYTWVEVMAETKLTWTDGHLAINHTDPPKIDRSTIKPWSPPFSVPQFDGNQPESPSSPSPLGVFTQQLHTNALVDRFGDQFKAIIKPYGPIAVEDFDNPDKESEILEALHFNVAMASAQLVNVEQRFNINEASNVAPKEHPELPKVKATVLDPNRTRLVQNTAVTIAILVILSLVVSVNIWALMSAVLRRYHGIHSWLIDMEFKGVAPDDYNSIALTDALLHDSNIKGYLAEDLQLTPPSKIFEELRELSFVLGWFGGYGHWEDEAELTIGVLDDEESPFLGYRQGQK</sequence>
<evidence type="ECO:0000256" key="2">
    <source>
        <dbReference type="SAM" id="Phobius"/>
    </source>
</evidence>
<keyword evidence="2" id="KW-0472">Membrane</keyword>
<feature type="region of interest" description="Disordered" evidence="1">
    <location>
        <begin position="966"/>
        <end position="987"/>
    </location>
</feature>
<reference evidence="3" key="1">
    <citation type="submission" date="2021-10" db="EMBL/GenBank/DDBJ databases">
        <authorList>
            <person name="Piombo E."/>
        </authorList>
    </citation>
    <scope>NUCLEOTIDE SEQUENCE</scope>
</reference>
<feature type="transmembrane region" description="Helical" evidence="2">
    <location>
        <begin position="588"/>
        <end position="609"/>
    </location>
</feature>
<keyword evidence="4" id="KW-1185">Reference proteome</keyword>
<dbReference type="InterPro" id="IPR021840">
    <property type="entry name" value="DUF3433"/>
</dbReference>
<dbReference type="OrthoDB" id="5332281at2759"/>
<dbReference type="EMBL" id="CABFNQ020000659">
    <property type="protein sequence ID" value="CAH0021627.1"/>
    <property type="molecule type" value="Genomic_DNA"/>
</dbReference>
<feature type="transmembrane region" description="Helical" evidence="2">
    <location>
        <begin position="55"/>
        <end position="79"/>
    </location>
</feature>
<organism evidence="3 4">
    <name type="scientific">Clonostachys rhizophaga</name>
    <dbReference type="NCBI Taxonomy" id="160324"/>
    <lineage>
        <taxon>Eukaryota</taxon>
        <taxon>Fungi</taxon>
        <taxon>Dikarya</taxon>
        <taxon>Ascomycota</taxon>
        <taxon>Pezizomycotina</taxon>
        <taxon>Sordariomycetes</taxon>
        <taxon>Hypocreomycetidae</taxon>
        <taxon>Hypocreales</taxon>
        <taxon>Bionectriaceae</taxon>
        <taxon>Clonostachys</taxon>
    </lineage>
</organism>
<dbReference type="AlphaFoldDB" id="A0A9N9VDU6"/>
<feature type="transmembrane region" description="Helical" evidence="2">
    <location>
        <begin position="624"/>
        <end position="641"/>
    </location>
</feature>
<feature type="transmembrane region" description="Helical" evidence="2">
    <location>
        <begin position="166"/>
        <end position="188"/>
    </location>
</feature>
<protein>
    <submittedName>
        <fullName evidence="3">Uncharacterized protein</fullName>
    </submittedName>
</protein>
<evidence type="ECO:0000313" key="4">
    <source>
        <dbReference type="Proteomes" id="UP000696573"/>
    </source>
</evidence>